<organism evidence="10 11">
    <name type="scientific">Roseomonas acroporae</name>
    <dbReference type="NCBI Taxonomy" id="2937791"/>
    <lineage>
        <taxon>Bacteria</taxon>
        <taxon>Pseudomonadati</taxon>
        <taxon>Pseudomonadota</taxon>
        <taxon>Alphaproteobacteria</taxon>
        <taxon>Acetobacterales</taxon>
        <taxon>Roseomonadaceae</taxon>
        <taxon>Roseomonas</taxon>
    </lineage>
</organism>
<gene>
    <name evidence="10" type="ORF">M0638_10070</name>
</gene>
<keyword evidence="8" id="KW-0270">Exopolysaccharide synthesis</keyword>
<feature type="domain" description="Bacterial sugar transferase" evidence="9">
    <location>
        <begin position="6"/>
        <end position="198"/>
    </location>
</feature>
<dbReference type="GO" id="GO:0016780">
    <property type="term" value="F:phosphotransferase activity, for other substituted phosphate groups"/>
    <property type="evidence" value="ECO:0007669"/>
    <property type="project" value="TreeGrafter"/>
</dbReference>
<keyword evidence="5" id="KW-0812">Transmembrane</keyword>
<keyword evidence="4 10" id="KW-0808">Transferase</keyword>
<evidence type="ECO:0000256" key="1">
    <source>
        <dbReference type="ARBA" id="ARBA00004236"/>
    </source>
</evidence>
<comment type="similarity">
    <text evidence="2">Belongs to the bacterial sugar transferase family.</text>
</comment>
<dbReference type="GO" id="GO:0000271">
    <property type="term" value="P:polysaccharide biosynthetic process"/>
    <property type="evidence" value="ECO:0007669"/>
    <property type="project" value="UniProtKB-KW"/>
</dbReference>
<proteinExistence type="inferred from homology"/>
<keyword evidence="11" id="KW-1185">Reference proteome</keyword>
<dbReference type="PANTHER" id="PTHR30576">
    <property type="entry name" value="COLANIC BIOSYNTHESIS UDP-GLUCOSE LIPID CARRIER TRANSFERASE"/>
    <property type="match status" value="1"/>
</dbReference>
<dbReference type="InterPro" id="IPR003362">
    <property type="entry name" value="Bact_transf"/>
</dbReference>
<evidence type="ECO:0000256" key="3">
    <source>
        <dbReference type="ARBA" id="ARBA00022475"/>
    </source>
</evidence>
<reference evidence="10" key="1">
    <citation type="submission" date="2022-04" db="EMBL/GenBank/DDBJ databases">
        <title>Roseomonas acroporae sp. nov., isolated from coral Acropora digitifera.</title>
        <authorList>
            <person name="Sun H."/>
        </authorList>
    </citation>
    <scope>NUCLEOTIDE SEQUENCE</scope>
    <source>
        <strain evidence="10">NAR14</strain>
    </source>
</reference>
<evidence type="ECO:0000256" key="6">
    <source>
        <dbReference type="ARBA" id="ARBA00022989"/>
    </source>
</evidence>
<dbReference type="PANTHER" id="PTHR30576:SF4">
    <property type="entry name" value="UNDECAPRENYL-PHOSPHATE GALACTOSE PHOSPHOTRANSFERASE"/>
    <property type="match status" value="1"/>
</dbReference>
<keyword evidence="7" id="KW-0472">Membrane</keyword>
<name>A0A9X1Y9R7_9PROT</name>
<evidence type="ECO:0000313" key="11">
    <source>
        <dbReference type="Proteomes" id="UP001139516"/>
    </source>
</evidence>
<dbReference type="Pfam" id="PF02397">
    <property type="entry name" value="Bac_transf"/>
    <property type="match status" value="1"/>
</dbReference>
<keyword evidence="3" id="KW-1003">Cell membrane</keyword>
<dbReference type="AlphaFoldDB" id="A0A9X1Y9R7"/>
<dbReference type="Proteomes" id="UP001139516">
    <property type="component" value="Unassembled WGS sequence"/>
</dbReference>
<evidence type="ECO:0000259" key="9">
    <source>
        <dbReference type="Pfam" id="PF02397"/>
    </source>
</evidence>
<keyword evidence="6" id="KW-1133">Transmembrane helix</keyword>
<evidence type="ECO:0000256" key="5">
    <source>
        <dbReference type="ARBA" id="ARBA00022692"/>
    </source>
</evidence>
<protein>
    <submittedName>
        <fullName evidence="10">Sugar transferase</fullName>
    </submittedName>
</protein>
<evidence type="ECO:0000313" key="10">
    <source>
        <dbReference type="EMBL" id="MCK8784727.1"/>
    </source>
</evidence>
<sequence>MRPLLKRGFDVGSAGLLLLAASPAFLLIALLIWAEDRGPIFFAHRRIGRGGRYFGCLKFRSMRPDGDRILAELLRTDPAARAEWEATQKLRNDPRVTRIGRILRATSLDELPQLINVLRGEMSLVGPRPVVQKELDGHYGPAAHAYKQVRPGITGLWQVSGRSDTTYATRVALDVAYVDNPSLRKDLHILARTAVVVVQRKGAV</sequence>
<dbReference type="EMBL" id="JALPRX010000038">
    <property type="protein sequence ID" value="MCK8784727.1"/>
    <property type="molecule type" value="Genomic_DNA"/>
</dbReference>
<accession>A0A9X1Y9R7</accession>
<comment type="subcellular location">
    <subcellularLocation>
        <location evidence="1">Cell membrane</location>
    </subcellularLocation>
</comment>
<dbReference type="GO" id="GO:0005886">
    <property type="term" value="C:plasma membrane"/>
    <property type="evidence" value="ECO:0007669"/>
    <property type="project" value="UniProtKB-SubCell"/>
</dbReference>
<dbReference type="RefSeq" id="WP_248666850.1">
    <property type="nucleotide sequence ID" value="NZ_JALPRX010000038.1"/>
</dbReference>
<evidence type="ECO:0000256" key="8">
    <source>
        <dbReference type="ARBA" id="ARBA00023169"/>
    </source>
</evidence>
<evidence type="ECO:0000256" key="7">
    <source>
        <dbReference type="ARBA" id="ARBA00023136"/>
    </source>
</evidence>
<comment type="caution">
    <text evidence="10">The sequence shown here is derived from an EMBL/GenBank/DDBJ whole genome shotgun (WGS) entry which is preliminary data.</text>
</comment>
<evidence type="ECO:0000256" key="2">
    <source>
        <dbReference type="ARBA" id="ARBA00006464"/>
    </source>
</evidence>
<evidence type="ECO:0000256" key="4">
    <source>
        <dbReference type="ARBA" id="ARBA00022679"/>
    </source>
</evidence>